<sequence>MNDLLDYFSTDEYKSYLSDWCNENLLVKQEAMKITGQSLRGITQSLEKLPAFYLKDIRKTNQGNGLTRLYLKKDIENYAKTMKKGPKKKS</sequence>
<comment type="caution">
    <text evidence="1">The sequence shown here is derived from an EMBL/GenBank/DDBJ whole genome shotgun (WGS) entry which is preliminary data.</text>
</comment>
<dbReference type="Proteomes" id="UP000095094">
    <property type="component" value="Unassembled WGS sequence"/>
</dbReference>
<evidence type="ECO:0008006" key="3">
    <source>
        <dbReference type="Google" id="ProtNLM"/>
    </source>
</evidence>
<gene>
    <name evidence="1" type="ORF">BCR25_15895</name>
</gene>
<protein>
    <recommendedName>
        <fullName evidence="3">DNA-binding protein</fullName>
    </recommendedName>
</protein>
<dbReference type="OrthoDB" id="2650588at2"/>
<name>A0A1E5H1L1_9ENTE</name>
<evidence type="ECO:0000313" key="1">
    <source>
        <dbReference type="EMBL" id="OEG18732.1"/>
    </source>
</evidence>
<organism evidence="1 2">
    <name type="scientific">Enterococcus termitis</name>
    <dbReference type="NCBI Taxonomy" id="332950"/>
    <lineage>
        <taxon>Bacteria</taxon>
        <taxon>Bacillati</taxon>
        <taxon>Bacillota</taxon>
        <taxon>Bacilli</taxon>
        <taxon>Lactobacillales</taxon>
        <taxon>Enterococcaceae</taxon>
        <taxon>Enterococcus</taxon>
    </lineage>
</organism>
<accession>A0A1E5H1L1</accession>
<dbReference type="EMBL" id="MIJY01000005">
    <property type="protein sequence ID" value="OEG18732.1"/>
    <property type="molecule type" value="Genomic_DNA"/>
</dbReference>
<dbReference type="AlphaFoldDB" id="A0A1E5H1L1"/>
<reference evidence="2" key="1">
    <citation type="submission" date="2016-09" db="EMBL/GenBank/DDBJ databases">
        <authorList>
            <person name="Gulvik C.A."/>
        </authorList>
    </citation>
    <scope>NUCLEOTIDE SEQUENCE [LARGE SCALE GENOMIC DNA]</scope>
    <source>
        <strain evidence="2">LMG 8895</strain>
    </source>
</reference>
<evidence type="ECO:0000313" key="2">
    <source>
        <dbReference type="Proteomes" id="UP000095094"/>
    </source>
</evidence>
<keyword evidence="2" id="KW-1185">Reference proteome</keyword>
<proteinExistence type="predicted"/>